<feature type="region of interest" description="Disordered" evidence="1">
    <location>
        <begin position="1"/>
        <end position="35"/>
    </location>
</feature>
<protein>
    <submittedName>
        <fullName evidence="3">MarR family transcriptional regulator</fullName>
    </submittedName>
</protein>
<evidence type="ECO:0000259" key="2">
    <source>
        <dbReference type="PROSITE" id="PS50995"/>
    </source>
</evidence>
<dbReference type="PROSITE" id="PS50995">
    <property type="entry name" value="HTH_MARR_2"/>
    <property type="match status" value="1"/>
</dbReference>
<dbReference type="GO" id="GO:0006950">
    <property type="term" value="P:response to stress"/>
    <property type="evidence" value="ECO:0007669"/>
    <property type="project" value="TreeGrafter"/>
</dbReference>
<dbReference type="InterPro" id="IPR036390">
    <property type="entry name" value="WH_DNA-bd_sf"/>
</dbReference>
<dbReference type="Gene3D" id="1.10.10.10">
    <property type="entry name" value="Winged helix-like DNA-binding domain superfamily/Winged helix DNA-binding domain"/>
    <property type="match status" value="1"/>
</dbReference>
<dbReference type="SUPFAM" id="SSF46785">
    <property type="entry name" value="Winged helix' DNA-binding domain"/>
    <property type="match status" value="1"/>
</dbReference>
<evidence type="ECO:0000313" key="3">
    <source>
        <dbReference type="EMBL" id="RIY42485.1"/>
    </source>
</evidence>
<dbReference type="RefSeq" id="WP_119515456.1">
    <property type="nucleotide sequence ID" value="NZ_NQYH01000001.1"/>
</dbReference>
<dbReference type="OrthoDB" id="4549026at2"/>
<evidence type="ECO:0000256" key="1">
    <source>
        <dbReference type="SAM" id="MobiDB-lite"/>
    </source>
</evidence>
<dbReference type="InterPro" id="IPR036388">
    <property type="entry name" value="WH-like_DNA-bd_sf"/>
</dbReference>
<dbReference type="InterPro" id="IPR039422">
    <property type="entry name" value="MarR/SlyA-like"/>
</dbReference>
<dbReference type="AlphaFoldDB" id="A0A3A1YY59"/>
<dbReference type="Pfam" id="PF12802">
    <property type="entry name" value="MarR_2"/>
    <property type="match status" value="1"/>
</dbReference>
<dbReference type="GO" id="GO:0003700">
    <property type="term" value="F:DNA-binding transcription factor activity"/>
    <property type="evidence" value="ECO:0007669"/>
    <property type="project" value="InterPro"/>
</dbReference>
<dbReference type="PRINTS" id="PR00598">
    <property type="entry name" value="HTHMARR"/>
</dbReference>
<sequence length="190" mass="21328">MPNNDSVSDIEQKKKPQPGNVGSTSKKEPLPDDITPDVFSQQGLWSRPGFLVRRLNQIHYAMFFEECKEGNITPVQYGILTVLSRNPWLDQTAIGYELGLDRTTSADVIKRLEEKGLVERRVNPTDKRSRQANITPKGLALMESLKDGMARSQQRLIEPLSPADRKTFMTLLAEVVEANNQHGRAALKSV</sequence>
<dbReference type="PANTHER" id="PTHR33164">
    <property type="entry name" value="TRANSCRIPTIONAL REGULATOR, MARR FAMILY"/>
    <property type="match status" value="1"/>
</dbReference>
<reference evidence="3 4" key="1">
    <citation type="submission" date="2017-08" db="EMBL/GenBank/DDBJ databases">
        <title>Pusillimonas indicus sp. nov., a member of the family Alcaligenaceae isolated from surface seawater.</title>
        <authorList>
            <person name="Li J."/>
        </authorList>
    </citation>
    <scope>NUCLEOTIDE SEQUENCE [LARGE SCALE GENOMIC DNA]</scope>
    <source>
        <strain evidence="3 4">L52-1-41</strain>
    </source>
</reference>
<dbReference type="SMART" id="SM00347">
    <property type="entry name" value="HTH_MARR"/>
    <property type="match status" value="1"/>
</dbReference>
<gene>
    <name evidence="3" type="ORF">CJP73_03370</name>
</gene>
<proteinExistence type="predicted"/>
<name>A0A3A1YY59_9BURK</name>
<feature type="domain" description="HTH marR-type" evidence="2">
    <location>
        <begin position="48"/>
        <end position="177"/>
    </location>
</feature>
<organism evidence="3 4">
    <name type="scientific">Neopusillimonas maritima</name>
    <dbReference type="NCBI Taxonomy" id="2026239"/>
    <lineage>
        <taxon>Bacteria</taxon>
        <taxon>Pseudomonadati</taxon>
        <taxon>Pseudomonadota</taxon>
        <taxon>Betaproteobacteria</taxon>
        <taxon>Burkholderiales</taxon>
        <taxon>Alcaligenaceae</taxon>
        <taxon>Neopusillimonas</taxon>
    </lineage>
</organism>
<dbReference type="InterPro" id="IPR000835">
    <property type="entry name" value="HTH_MarR-typ"/>
</dbReference>
<dbReference type="Proteomes" id="UP000266206">
    <property type="component" value="Unassembled WGS sequence"/>
</dbReference>
<dbReference type="PANTHER" id="PTHR33164:SF95">
    <property type="entry name" value="TRANSCRIPTIONAL REGULATOR"/>
    <property type="match status" value="1"/>
</dbReference>
<accession>A0A3A1YY59</accession>
<dbReference type="EMBL" id="NQYH01000001">
    <property type="protein sequence ID" value="RIY42485.1"/>
    <property type="molecule type" value="Genomic_DNA"/>
</dbReference>
<evidence type="ECO:0000313" key="4">
    <source>
        <dbReference type="Proteomes" id="UP000266206"/>
    </source>
</evidence>
<comment type="caution">
    <text evidence="3">The sequence shown here is derived from an EMBL/GenBank/DDBJ whole genome shotgun (WGS) entry which is preliminary data.</text>
</comment>